<feature type="compositionally biased region" description="Low complexity" evidence="1">
    <location>
        <begin position="45"/>
        <end position="54"/>
    </location>
</feature>
<comment type="caution">
    <text evidence="2">The sequence shown here is derived from an EMBL/GenBank/DDBJ whole genome shotgun (WGS) entry which is preliminary data.</text>
</comment>
<accession>A0A9X6NH00</accession>
<sequence length="322" mass="34923">MEHHHHHPSLASTSQLDAPSFDPSEIGPISPTTTVESGYRTRPGSFSASATSSTFFPESDDCLALHLDMELDDEVFVGGLDLDATAAVNGDAVVAEEKAGKEGGRIPFARSRAFSFPFTVADLRFPAAVTLRRHFFTTTADQSSRTVESRCGGGNGASDDGDYGDDDEMDIDGVDGFLASSPFSSNCSSRMRDEEKALLDSDAEGEDDAIRRPVYRGWDVPVDPFVDLPDLVMSSGLQQRYQSGTVESLTETECRIACRLAKIGDELDVKFFNSSDTTDGNQLLNIFNRGTITRMWTYFTSIKACAGSPRVSARQRSYSTAG</sequence>
<feature type="region of interest" description="Disordered" evidence="1">
    <location>
        <begin position="1"/>
        <end position="54"/>
    </location>
</feature>
<protein>
    <submittedName>
        <fullName evidence="2">Uncharacterized protein</fullName>
    </submittedName>
</protein>
<dbReference type="AlphaFoldDB" id="A0A9X6NH00"/>
<evidence type="ECO:0000256" key="1">
    <source>
        <dbReference type="SAM" id="MobiDB-lite"/>
    </source>
</evidence>
<evidence type="ECO:0000313" key="3">
    <source>
        <dbReference type="Proteomes" id="UP000192578"/>
    </source>
</evidence>
<keyword evidence="3" id="KW-1185">Reference proteome</keyword>
<organism evidence="2 3">
    <name type="scientific">Hypsibius exemplaris</name>
    <name type="common">Freshwater tardigrade</name>
    <dbReference type="NCBI Taxonomy" id="2072580"/>
    <lineage>
        <taxon>Eukaryota</taxon>
        <taxon>Metazoa</taxon>
        <taxon>Ecdysozoa</taxon>
        <taxon>Tardigrada</taxon>
        <taxon>Eutardigrada</taxon>
        <taxon>Parachela</taxon>
        <taxon>Hypsibioidea</taxon>
        <taxon>Hypsibiidae</taxon>
        <taxon>Hypsibius</taxon>
    </lineage>
</organism>
<proteinExistence type="predicted"/>
<evidence type="ECO:0000313" key="2">
    <source>
        <dbReference type="EMBL" id="OWA52583.1"/>
    </source>
</evidence>
<name>A0A9X6NH00_HYPEX</name>
<gene>
    <name evidence="2" type="ORF">BV898_17034</name>
</gene>
<reference evidence="3" key="1">
    <citation type="submission" date="2017-01" db="EMBL/GenBank/DDBJ databases">
        <title>Comparative genomics of anhydrobiosis in the tardigrade Hypsibius dujardini.</title>
        <authorList>
            <person name="Yoshida Y."/>
            <person name="Koutsovoulos G."/>
            <person name="Laetsch D."/>
            <person name="Stevens L."/>
            <person name="Kumar S."/>
            <person name="Horikawa D."/>
            <person name="Ishino K."/>
            <person name="Komine S."/>
            <person name="Tomita M."/>
            <person name="Blaxter M."/>
            <person name="Arakawa K."/>
        </authorList>
    </citation>
    <scope>NUCLEOTIDE SEQUENCE [LARGE SCALE GENOMIC DNA]</scope>
    <source>
        <strain evidence="3">Z151</strain>
    </source>
</reference>
<dbReference type="EMBL" id="MTYJ01000275">
    <property type="protein sequence ID" value="OWA52583.1"/>
    <property type="molecule type" value="Genomic_DNA"/>
</dbReference>
<dbReference type="Proteomes" id="UP000192578">
    <property type="component" value="Unassembled WGS sequence"/>
</dbReference>
<feature type="region of interest" description="Disordered" evidence="1">
    <location>
        <begin position="145"/>
        <end position="166"/>
    </location>
</feature>